<feature type="compositionally biased region" description="Polar residues" evidence="1">
    <location>
        <begin position="591"/>
        <end position="604"/>
    </location>
</feature>
<dbReference type="Proteomes" id="UP000190274">
    <property type="component" value="Chromosome D"/>
</dbReference>
<dbReference type="InterPro" id="IPR013752">
    <property type="entry name" value="KPA_reductase"/>
</dbReference>
<feature type="region of interest" description="Disordered" evidence="1">
    <location>
        <begin position="731"/>
        <end position="887"/>
    </location>
</feature>
<dbReference type="InterPro" id="IPR008927">
    <property type="entry name" value="6-PGluconate_DH-like_C_sf"/>
</dbReference>
<dbReference type="SUPFAM" id="SSF48179">
    <property type="entry name" value="6-phosphogluconate dehydrogenase C-terminal domain-like"/>
    <property type="match status" value="1"/>
</dbReference>
<reference evidence="3 4" key="1">
    <citation type="submission" date="2016-03" db="EMBL/GenBank/DDBJ databases">
        <authorList>
            <person name="Devillers H."/>
        </authorList>
    </citation>
    <scope>NUCLEOTIDE SEQUENCE [LARGE SCALE GENOMIC DNA]</scope>
    <source>
        <strain evidence="3">CBS 10888</strain>
    </source>
</reference>
<dbReference type="InterPro" id="IPR013328">
    <property type="entry name" value="6PGD_dom2"/>
</dbReference>
<organism evidence="3 4">
    <name type="scientific">Lachancea dasiensis</name>
    <dbReference type="NCBI Taxonomy" id="1072105"/>
    <lineage>
        <taxon>Eukaryota</taxon>
        <taxon>Fungi</taxon>
        <taxon>Dikarya</taxon>
        <taxon>Ascomycota</taxon>
        <taxon>Saccharomycotina</taxon>
        <taxon>Saccharomycetes</taxon>
        <taxon>Saccharomycetales</taxon>
        <taxon>Saccharomycetaceae</taxon>
        <taxon>Lachancea</taxon>
    </lineage>
</organism>
<feature type="compositionally biased region" description="Low complexity" evidence="1">
    <location>
        <begin position="449"/>
        <end position="466"/>
    </location>
</feature>
<feature type="compositionally biased region" description="Basic residues" evidence="1">
    <location>
        <begin position="873"/>
        <end position="887"/>
    </location>
</feature>
<evidence type="ECO:0000259" key="2">
    <source>
        <dbReference type="Pfam" id="PF08546"/>
    </source>
</evidence>
<dbReference type="Pfam" id="PF08546">
    <property type="entry name" value="ApbA_C"/>
    <property type="match status" value="1"/>
</dbReference>
<dbReference type="GO" id="GO:0005737">
    <property type="term" value="C:cytoplasm"/>
    <property type="evidence" value="ECO:0007669"/>
    <property type="project" value="TreeGrafter"/>
</dbReference>
<feature type="compositionally biased region" description="Polar residues" evidence="1">
    <location>
        <begin position="831"/>
        <end position="841"/>
    </location>
</feature>
<feature type="compositionally biased region" description="Low complexity" evidence="1">
    <location>
        <begin position="812"/>
        <end position="830"/>
    </location>
</feature>
<feature type="region of interest" description="Disordered" evidence="1">
    <location>
        <begin position="429"/>
        <end position="485"/>
    </location>
</feature>
<keyword evidence="4" id="KW-1185">Reference proteome</keyword>
<feature type="region of interest" description="Disordered" evidence="1">
    <location>
        <begin position="575"/>
        <end position="685"/>
    </location>
</feature>
<evidence type="ECO:0000256" key="1">
    <source>
        <dbReference type="SAM" id="MobiDB-lite"/>
    </source>
</evidence>
<sequence>MSSLRVLAVGDNTNVLLYAWRIQQSKSVSLVHVSSTKSAEICMETTQYGNETFRFEHHYQSIDDMLAGSGGSSRIFDLVILSASSLQDISSLAAKLNPVLNLNTKILVESSGFVHLEPFVKMSIEFGQLKVFSVMCDFDIRQVSEGRFVQAAHHKGASNVYLGESGVKGATKYPADNVALLETFKRLFLKLFPRDKVHVCNFSYLEFLSQQWKLALPRICFDPLFILLENSQPAHLNEQILAKPLISGLVTEIITVTKTMGAKLPAGFDNEKDLLSLWLKNTNNELPQLAYHFLHKTAPLNIDMLLLQPILLADDYGIKTPYLEFLYSMMCQYQKINDGESQWFGRLDSQAKLVEKVGILEQEHRTISAQLRSTRETLVTAKENYASQLRATSEQELKYKAEITNLQGRLAKLNNDMANEQRKVAALESGHKRQLEQQQQQNQKERLHLQQLQQQSQQQQLQQADDAQARTTPRESFHYTSTGTPNLRDIEDIALYGVQYDASPSQQKKQMSNEALATNSANGSVNGDTNASGPVNTDAKDIAAGANGAVLRERELELRRRELELKEKELELQKRAAARARPTPTKYYSGPSLSQQNGSVSGPNGQMPRKPSYMGRSNRQMHGASHVGSTNMKDPLGNQSFNGSHPALPSQLGPAMGTQMGPPGQHQTHQFKTTSRKNRRSNMPNLRHASSMDVLSMSGTGAAPPGAPQPNGAPQPIVVNNVSTNSMMGNVAPPTTMSSRYQNGSGLQINFPPNASQLGPKSAATQLTDPVSGVSPQQRQISSSTIIGEPSVPQPNISSHTVVHNPVPQHGSSPHSSTSSLSNESTSAMSPHNNMNASEPSPVSDPENGGQYKETEAAHEQEFDLSATESGKKKSKFGLFSKKKNKA</sequence>
<dbReference type="Gene3D" id="1.10.1040.10">
    <property type="entry name" value="N-(1-d-carboxylethyl)-l-norvaline Dehydrogenase, domain 2"/>
    <property type="match status" value="1"/>
</dbReference>
<accession>A0A1G4J5N5</accession>
<protein>
    <submittedName>
        <fullName evidence="3">LADA_0D05908g1_1</fullName>
    </submittedName>
</protein>
<dbReference type="EMBL" id="LT598454">
    <property type="protein sequence ID" value="SCU85139.1"/>
    <property type="molecule type" value="Genomic_DNA"/>
</dbReference>
<feature type="region of interest" description="Disordered" evidence="1">
    <location>
        <begin position="504"/>
        <end position="535"/>
    </location>
</feature>
<feature type="compositionally biased region" description="Polar residues" evidence="1">
    <location>
        <begin position="627"/>
        <end position="643"/>
    </location>
</feature>
<dbReference type="PANTHER" id="PTHR21708:SF25">
    <property type="entry name" value="PROTEIN PAM1-RELATED"/>
    <property type="match status" value="1"/>
</dbReference>
<feature type="domain" description="Ketopantoate reductase C-terminal" evidence="2">
    <location>
        <begin position="207"/>
        <end position="333"/>
    </location>
</feature>
<feature type="compositionally biased region" description="Polar residues" evidence="1">
    <location>
        <begin position="731"/>
        <end position="786"/>
    </location>
</feature>
<proteinExistence type="predicted"/>
<evidence type="ECO:0000313" key="4">
    <source>
        <dbReference type="Proteomes" id="UP000190274"/>
    </source>
</evidence>
<name>A0A1G4J5N5_9SACH</name>
<dbReference type="AlphaFoldDB" id="A0A1G4J5N5"/>
<gene>
    <name evidence="3" type="ORF">LADA_0D05908G</name>
</gene>
<feature type="compositionally biased region" description="Basic and acidic residues" evidence="1">
    <location>
        <begin position="853"/>
        <end position="862"/>
    </location>
</feature>
<feature type="region of interest" description="Disordered" evidence="1">
    <location>
        <begin position="696"/>
        <end position="715"/>
    </location>
</feature>
<evidence type="ECO:0000313" key="3">
    <source>
        <dbReference type="EMBL" id="SCU85139.1"/>
    </source>
</evidence>
<dbReference type="PANTHER" id="PTHR21708">
    <property type="entry name" value="PROBABLE 2-DEHYDROPANTOATE 2-REDUCTASE"/>
    <property type="match status" value="1"/>
</dbReference>
<dbReference type="OrthoDB" id="5302359at2759"/>
<dbReference type="InterPro" id="IPR051402">
    <property type="entry name" value="KPR-Related"/>
</dbReference>